<reference evidence="2" key="1">
    <citation type="journal article" date="2019" name="Int. J. Syst. Evol. Microbiol.">
        <title>The Global Catalogue of Microorganisms (GCM) 10K type strain sequencing project: providing services to taxonomists for standard genome sequencing and annotation.</title>
        <authorList>
            <consortium name="The Broad Institute Genomics Platform"/>
            <consortium name="The Broad Institute Genome Sequencing Center for Infectious Disease"/>
            <person name="Wu L."/>
            <person name="Ma J."/>
        </authorList>
    </citation>
    <scope>NUCLEOTIDE SEQUENCE [LARGE SCALE GENOMIC DNA]</scope>
    <source>
        <strain evidence="2">JCM 18959</strain>
    </source>
</reference>
<keyword evidence="2" id="KW-1185">Reference proteome</keyword>
<proteinExistence type="predicted"/>
<comment type="caution">
    <text evidence="1">The sequence shown here is derived from an EMBL/GenBank/DDBJ whole genome shotgun (WGS) entry which is preliminary data.</text>
</comment>
<gene>
    <name evidence="1" type="ORF">GCM10025760_29490</name>
</gene>
<accession>A0ABP9MLP2</accession>
<name>A0ABP9MLP2_9MICO</name>
<evidence type="ECO:0000313" key="1">
    <source>
        <dbReference type="EMBL" id="GAA5096239.1"/>
    </source>
</evidence>
<evidence type="ECO:0000313" key="2">
    <source>
        <dbReference type="Proteomes" id="UP001501407"/>
    </source>
</evidence>
<dbReference type="RefSeq" id="WP_241741839.1">
    <property type="nucleotide sequence ID" value="NZ_BAABKZ010000002.1"/>
</dbReference>
<evidence type="ECO:0008006" key="3">
    <source>
        <dbReference type="Google" id="ProtNLM"/>
    </source>
</evidence>
<protein>
    <recommendedName>
        <fullName evidence="3">ASCH domain-containing protein</fullName>
    </recommendedName>
</protein>
<sequence>MMFVKSNLRIGAANRQTGQVKVKVTTLEGKKMTARGTTVPIGSGLRIAPGFVASAVDEESGIETALEAHYRRDEGRYIVTTVVNRAVRDEFDSEALRRLSSSAILQAAIPECIAIDVFDNDRWTTVANISAVEGRLIPEWMAKEVIKRGQTEARMDVIEILYGASALAGLPPVKAVQRELNVPHRTASDWIMKARKAGRLEGMNYAVGRQAEG</sequence>
<dbReference type="Proteomes" id="UP001501407">
    <property type="component" value="Unassembled WGS sequence"/>
</dbReference>
<organism evidence="1 2">
    <name type="scientific">Microbacterium yannicii</name>
    <dbReference type="NCBI Taxonomy" id="671622"/>
    <lineage>
        <taxon>Bacteria</taxon>
        <taxon>Bacillati</taxon>
        <taxon>Actinomycetota</taxon>
        <taxon>Actinomycetes</taxon>
        <taxon>Micrococcales</taxon>
        <taxon>Microbacteriaceae</taxon>
        <taxon>Microbacterium</taxon>
    </lineage>
</organism>
<dbReference type="EMBL" id="BAABKZ010000002">
    <property type="protein sequence ID" value="GAA5096239.1"/>
    <property type="molecule type" value="Genomic_DNA"/>
</dbReference>